<evidence type="ECO:0000313" key="7">
    <source>
        <dbReference type="Proteomes" id="UP001151088"/>
    </source>
</evidence>
<dbReference type="Gene3D" id="1.10.10.10">
    <property type="entry name" value="Winged helix-like DNA-binding domain superfamily/Winged helix DNA-binding domain"/>
    <property type="match status" value="1"/>
</dbReference>
<keyword evidence="1" id="KW-0805">Transcription regulation</keyword>
<dbReference type="PANTHER" id="PTHR30136">
    <property type="entry name" value="HELIX-TURN-HELIX TRANSCRIPTIONAL REGULATOR, ICLR FAMILY"/>
    <property type="match status" value="1"/>
</dbReference>
<dbReference type="InterPro" id="IPR014757">
    <property type="entry name" value="Tscrpt_reg_IclR_C"/>
</dbReference>
<dbReference type="InterPro" id="IPR029016">
    <property type="entry name" value="GAF-like_dom_sf"/>
</dbReference>
<evidence type="ECO:0000256" key="2">
    <source>
        <dbReference type="ARBA" id="ARBA00023125"/>
    </source>
</evidence>
<evidence type="ECO:0000259" key="4">
    <source>
        <dbReference type="PROSITE" id="PS51077"/>
    </source>
</evidence>
<dbReference type="Gene3D" id="3.30.450.40">
    <property type="match status" value="1"/>
</dbReference>
<evidence type="ECO:0000256" key="1">
    <source>
        <dbReference type="ARBA" id="ARBA00023015"/>
    </source>
</evidence>
<dbReference type="SMART" id="SM00346">
    <property type="entry name" value="HTH_ICLR"/>
    <property type="match status" value="1"/>
</dbReference>
<feature type="domain" description="IclR-ED" evidence="5">
    <location>
        <begin position="65"/>
        <end position="249"/>
    </location>
</feature>
<keyword evidence="7" id="KW-1185">Reference proteome</keyword>
<name>A0A9X2PAV3_9HYPH</name>
<sequence>MVRSVEKAFRVLSAFDSGHGALSLSQIAGATGLDKSAAQRFTHTLLTLGYLSKDPVTKQYELTPKTLDLGYHYTRSSALVERSLPYLIHLSQVTAETVSLTVLDGCDVVFIARFLSPHMLNTGVIVGSRRPAYCTAPGIAMLAALPPEEAIDILERSDRRPYTPNTVWEMEALKEKLRHTRERAFSLANEEIHIGDISLAAAILSGTGRVAGAVSIGVSRIRYDKDEAVDKFAPLVVATAQSVSRAGPVPQLR</sequence>
<gene>
    <name evidence="6" type="ORF">NVS89_05425</name>
</gene>
<keyword evidence="2" id="KW-0238">DNA-binding</keyword>
<evidence type="ECO:0000256" key="3">
    <source>
        <dbReference type="ARBA" id="ARBA00023163"/>
    </source>
</evidence>
<evidence type="ECO:0000259" key="5">
    <source>
        <dbReference type="PROSITE" id="PS51078"/>
    </source>
</evidence>
<dbReference type="GO" id="GO:0003700">
    <property type="term" value="F:DNA-binding transcription factor activity"/>
    <property type="evidence" value="ECO:0007669"/>
    <property type="project" value="TreeGrafter"/>
</dbReference>
<reference evidence="6" key="1">
    <citation type="submission" date="2022-08" db="EMBL/GenBank/DDBJ databases">
        <authorList>
            <person name="Li F."/>
        </authorList>
    </citation>
    <scope>NUCLEOTIDE SEQUENCE</scope>
    <source>
        <strain evidence="6">MQZ15Z-1</strain>
    </source>
</reference>
<dbReference type="GO" id="GO:0003677">
    <property type="term" value="F:DNA binding"/>
    <property type="evidence" value="ECO:0007669"/>
    <property type="project" value="UniProtKB-KW"/>
</dbReference>
<dbReference type="PROSITE" id="PS51078">
    <property type="entry name" value="ICLR_ED"/>
    <property type="match status" value="1"/>
</dbReference>
<dbReference type="PANTHER" id="PTHR30136:SF34">
    <property type="entry name" value="TRANSCRIPTIONAL REGULATOR"/>
    <property type="match status" value="1"/>
</dbReference>
<dbReference type="Pfam" id="PF09339">
    <property type="entry name" value="HTH_IclR"/>
    <property type="match status" value="1"/>
</dbReference>
<feature type="domain" description="HTH iclR-type" evidence="4">
    <location>
        <begin position="2"/>
        <end position="64"/>
    </location>
</feature>
<protein>
    <submittedName>
        <fullName evidence="6">Helix-turn-helix domain-containing protein</fullName>
    </submittedName>
</protein>
<dbReference type="SUPFAM" id="SSF55781">
    <property type="entry name" value="GAF domain-like"/>
    <property type="match status" value="1"/>
</dbReference>
<keyword evidence="3" id="KW-0804">Transcription</keyword>
<dbReference type="Pfam" id="PF01614">
    <property type="entry name" value="IclR_C"/>
    <property type="match status" value="1"/>
</dbReference>
<dbReference type="InterPro" id="IPR050707">
    <property type="entry name" value="HTH_MetabolicPath_Reg"/>
</dbReference>
<organism evidence="6 7">
    <name type="scientific">Ancylobacter mangrovi</name>
    <dbReference type="NCBI Taxonomy" id="2972472"/>
    <lineage>
        <taxon>Bacteria</taxon>
        <taxon>Pseudomonadati</taxon>
        <taxon>Pseudomonadota</taxon>
        <taxon>Alphaproteobacteria</taxon>
        <taxon>Hyphomicrobiales</taxon>
        <taxon>Xanthobacteraceae</taxon>
        <taxon>Ancylobacter</taxon>
    </lineage>
</organism>
<dbReference type="InterPro" id="IPR036390">
    <property type="entry name" value="WH_DNA-bd_sf"/>
</dbReference>
<dbReference type="GO" id="GO:0045892">
    <property type="term" value="P:negative regulation of DNA-templated transcription"/>
    <property type="evidence" value="ECO:0007669"/>
    <property type="project" value="TreeGrafter"/>
</dbReference>
<comment type="caution">
    <text evidence="6">The sequence shown here is derived from an EMBL/GenBank/DDBJ whole genome shotgun (WGS) entry which is preliminary data.</text>
</comment>
<dbReference type="Proteomes" id="UP001151088">
    <property type="component" value="Unassembled WGS sequence"/>
</dbReference>
<proteinExistence type="predicted"/>
<dbReference type="PROSITE" id="PS51077">
    <property type="entry name" value="HTH_ICLR"/>
    <property type="match status" value="1"/>
</dbReference>
<dbReference type="RefSeq" id="WP_258731548.1">
    <property type="nucleotide sequence ID" value="NZ_JANTHZ010000002.1"/>
</dbReference>
<dbReference type="SUPFAM" id="SSF46785">
    <property type="entry name" value="Winged helix' DNA-binding domain"/>
    <property type="match status" value="1"/>
</dbReference>
<accession>A0A9X2PAV3</accession>
<dbReference type="InterPro" id="IPR036388">
    <property type="entry name" value="WH-like_DNA-bd_sf"/>
</dbReference>
<evidence type="ECO:0000313" key="6">
    <source>
        <dbReference type="EMBL" id="MCS0494530.1"/>
    </source>
</evidence>
<dbReference type="EMBL" id="JANTHZ010000002">
    <property type="protein sequence ID" value="MCS0494530.1"/>
    <property type="molecule type" value="Genomic_DNA"/>
</dbReference>
<dbReference type="InterPro" id="IPR005471">
    <property type="entry name" value="Tscrpt_reg_IclR_N"/>
</dbReference>
<dbReference type="AlphaFoldDB" id="A0A9X2PAV3"/>